<organism evidence="5 6">
    <name type="scientific">Cichlidogyrus casuarinus</name>
    <dbReference type="NCBI Taxonomy" id="1844966"/>
    <lineage>
        <taxon>Eukaryota</taxon>
        <taxon>Metazoa</taxon>
        <taxon>Spiralia</taxon>
        <taxon>Lophotrochozoa</taxon>
        <taxon>Platyhelminthes</taxon>
        <taxon>Monogenea</taxon>
        <taxon>Monopisthocotylea</taxon>
        <taxon>Dactylogyridea</taxon>
        <taxon>Ancyrocephalidae</taxon>
        <taxon>Cichlidogyrus</taxon>
    </lineage>
</organism>
<comment type="caution">
    <text evidence="5">The sequence shown here is derived from an EMBL/GenBank/DDBJ whole genome shotgun (WGS) entry which is preliminary data.</text>
</comment>
<dbReference type="Pfam" id="PF00307">
    <property type="entry name" value="CH"/>
    <property type="match status" value="4"/>
</dbReference>
<dbReference type="EMBL" id="JBJKFK010000004">
    <property type="protein sequence ID" value="KAL3321249.1"/>
    <property type="molecule type" value="Genomic_DNA"/>
</dbReference>
<evidence type="ECO:0000313" key="6">
    <source>
        <dbReference type="Proteomes" id="UP001626550"/>
    </source>
</evidence>
<feature type="domain" description="Calponin-homology (CH)" evidence="3">
    <location>
        <begin position="394"/>
        <end position="504"/>
    </location>
</feature>
<dbReference type="InterPro" id="IPR001715">
    <property type="entry name" value="CH_dom"/>
</dbReference>
<dbReference type="GO" id="GO:0003779">
    <property type="term" value="F:actin binding"/>
    <property type="evidence" value="ECO:0007669"/>
    <property type="project" value="UniProtKB-KW"/>
</dbReference>
<feature type="domain" description="Calponin-homology (CH)" evidence="3">
    <location>
        <begin position="545"/>
        <end position="633"/>
    </location>
</feature>
<dbReference type="Gene3D" id="1.10.418.10">
    <property type="entry name" value="Calponin-like domain"/>
    <property type="match status" value="4"/>
</dbReference>
<dbReference type="AlphaFoldDB" id="A0ABD2QP05"/>
<dbReference type="InterPro" id="IPR001589">
    <property type="entry name" value="Actinin_actin-bd_CS"/>
</dbReference>
<keyword evidence="6" id="KW-1185">Reference proteome</keyword>
<keyword evidence="1" id="KW-0677">Repeat</keyword>
<dbReference type="InterPro" id="IPR011992">
    <property type="entry name" value="EF-hand-dom_pair"/>
</dbReference>
<evidence type="ECO:0000259" key="3">
    <source>
        <dbReference type="PROSITE" id="PS50021"/>
    </source>
</evidence>
<dbReference type="CDD" id="cd21298">
    <property type="entry name" value="CH_PLS_rpt3"/>
    <property type="match status" value="1"/>
</dbReference>
<dbReference type="PROSITE" id="PS50021">
    <property type="entry name" value="CH"/>
    <property type="match status" value="4"/>
</dbReference>
<accession>A0ABD2QP05</accession>
<dbReference type="SUPFAM" id="SSF47576">
    <property type="entry name" value="Calponin-homology domain, CH-domain"/>
    <property type="match status" value="1"/>
</dbReference>
<dbReference type="PROSITE" id="PS00019">
    <property type="entry name" value="ACTININ_1"/>
    <property type="match status" value="1"/>
</dbReference>
<name>A0ABD2QP05_9PLAT</name>
<proteinExistence type="predicted"/>
<dbReference type="InterPro" id="IPR002048">
    <property type="entry name" value="EF_hand_dom"/>
</dbReference>
<dbReference type="PANTHER" id="PTHR19961">
    <property type="entry name" value="FIMBRIN/PLASTIN"/>
    <property type="match status" value="1"/>
</dbReference>
<dbReference type="SMART" id="SM00033">
    <property type="entry name" value="CH"/>
    <property type="match status" value="3"/>
</dbReference>
<evidence type="ECO:0000259" key="4">
    <source>
        <dbReference type="PROSITE" id="PS50222"/>
    </source>
</evidence>
<dbReference type="PANTHER" id="PTHR19961:SF18">
    <property type="entry name" value="FI19014P1"/>
    <property type="match status" value="1"/>
</dbReference>
<evidence type="ECO:0008006" key="7">
    <source>
        <dbReference type="Google" id="ProtNLM"/>
    </source>
</evidence>
<keyword evidence="2" id="KW-0009">Actin-binding</keyword>
<dbReference type="Proteomes" id="UP001626550">
    <property type="component" value="Unassembled WGS sequence"/>
</dbReference>
<evidence type="ECO:0000313" key="5">
    <source>
        <dbReference type="EMBL" id="KAL3321249.1"/>
    </source>
</evidence>
<feature type="domain" description="Calponin-homology (CH)" evidence="3">
    <location>
        <begin position="273"/>
        <end position="379"/>
    </location>
</feature>
<evidence type="ECO:0000256" key="2">
    <source>
        <dbReference type="ARBA" id="ARBA00023203"/>
    </source>
</evidence>
<evidence type="ECO:0000256" key="1">
    <source>
        <dbReference type="ARBA" id="ARBA00022737"/>
    </source>
</evidence>
<dbReference type="PROSITE" id="PS50222">
    <property type="entry name" value="EF_HAND_2"/>
    <property type="match status" value="1"/>
</dbReference>
<feature type="domain" description="Calponin-homology (CH)" evidence="3">
    <location>
        <begin position="118"/>
        <end position="248"/>
    </location>
</feature>
<reference evidence="5 6" key="1">
    <citation type="submission" date="2024-11" db="EMBL/GenBank/DDBJ databases">
        <title>Adaptive evolution of stress response genes in parasites aligns with host niche diversity.</title>
        <authorList>
            <person name="Hahn C."/>
            <person name="Resl P."/>
        </authorList>
    </citation>
    <scope>NUCLEOTIDE SEQUENCE [LARGE SCALE GENOMIC DNA]</scope>
    <source>
        <strain evidence="5">EGGRZ-B1_66</strain>
        <tissue evidence="5">Body</tissue>
    </source>
</reference>
<dbReference type="InterPro" id="IPR036872">
    <property type="entry name" value="CH_dom_sf"/>
</dbReference>
<dbReference type="SUPFAM" id="SSF47473">
    <property type="entry name" value="EF-hand"/>
    <property type="match status" value="1"/>
</dbReference>
<dbReference type="InterPro" id="IPR039959">
    <property type="entry name" value="Fimbrin/Plastin"/>
</dbReference>
<sequence>MEEQEEFYKAKYGDLVFAFSKYDTRASGHISLENVKLALQDISCKREKKAICNALTDIRKSDDQAPLDFPEFKRLYYELCKRDPTINSVENASQKLCIYQYGTASNSMHDDTLHSVTEEEQIAFSGWIARNLKRDSSCQKYLPFDSSGEDLYEKCKDGIILWYIYEFNALISKYSKTVNISAPKTIDMRALNMGSSLTTFQMNENINLAINSARAIGCNVVNIGAADLQQGIKHLLLGLLWQKGLLRQINIVAKAELATLLGPEESIADFAKLSPEAILLRWVNFHLKHTESDLKMDNFSFDVKVYAYLLEQIAPKDKKRYMHSARAILDAVDLVQRAEMVLQNAEQLDCRLFVRPKDILSGSQKLNLAFLANLFNNNPALDPVDEDMSNYEETREEKTYRNWINSMGLKPTINNLYTDLYNGLIIFKLCDQIQTSTVDWSKVHQKFDLMDAKSNFQYLENCNYAVQIGKDFGFSLVGVSGSDLRDGNITLTLAFLWQLMRAYTLSMLAELAGKVAEMGAAENVPGNTVSMQLGRSKRSGVVYAPIDESQLLAWANRQLATAKKHSRLKPKLGFHDTSLNDAVLILDLIDAIKPGSVNFDVVKYTMQEEVRLMCNSLAELKSNRSNKGPGHTL</sequence>
<gene>
    <name evidence="5" type="ORF">Ciccas_000083</name>
</gene>
<dbReference type="FunFam" id="1.10.418.10:FF:000042">
    <property type="entry name" value="Fimbrin, putative"/>
    <property type="match status" value="1"/>
</dbReference>
<protein>
    <recommendedName>
        <fullName evidence="7">Fimbrin</fullName>
    </recommendedName>
</protein>
<feature type="domain" description="EF-hand" evidence="4">
    <location>
        <begin position="10"/>
        <end position="45"/>
    </location>
</feature>